<accession>I7LH11</accession>
<evidence type="ECO:0000313" key="2">
    <source>
        <dbReference type="Proteomes" id="UP000002908"/>
    </source>
</evidence>
<reference evidence="1" key="1">
    <citation type="submission" date="2016-03" db="EMBL/GenBank/DDBJ databases">
        <title>Genomic, physiological and proteomic characterization of the T5-like bacteriophage phiR2-01 infecting Yersinia enterocolitia.</title>
        <authorList>
            <person name="Pajunen M.I."/>
            <person name="Happonen L.J."/>
            <person name="Jun J.W."/>
            <person name="Malmstrom J."/>
            <person name="Nawaz A."/>
            <person name="Mattinen L."/>
            <person name="Skurnik M."/>
        </authorList>
    </citation>
    <scope>NUCLEOTIDE SEQUENCE</scope>
</reference>
<organism evidence="1 2">
    <name type="scientific">Yersinia phage phiR2-01</name>
    <dbReference type="NCBI Taxonomy" id="1206557"/>
    <lineage>
        <taxon>Viruses</taxon>
        <taxon>Duplodnaviria</taxon>
        <taxon>Heunggongvirae</taxon>
        <taxon>Uroviricota</taxon>
        <taxon>Caudoviricetes</taxon>
        <taxon>Demerecviridae</taxon>
        <taxon>Markadamsvirinae</taxon>
        <taxon>Epseptimavirus</taxon>
        <taxon>Epseptimavirus R201</taxon>
    </lineage>
</organism>
<dbReference type="GeneID" id="14296784"/>
<name>I7LH11_9CAUD</name>
<gene>
    <name evidence="1" type="primary">g101</name>
    <name evidence="1" type="ORF">BN79_120</name>
</gene>
<dbReference type="KEGG" id="vg:14296784"/>
<dbReference type="RefSeq" id="YP_007237080.1">
    <property type="nucleotide sequence ID" value="NC_019919.2"/>
</dbReference>
<proteinExistence type="predicted"/>
<protein>
    <submittedName>
        <fullName evidence="1">Uncharacterized protein</fullName>
    </submittedName>
</protein>
<keyword evidence="2" id="KW-1185">Reference proteome</keyword>
<evidence type="ECO:0000313" key="1">
    <source>
        <dbReference type="EMBL" id="CCI88529.1"/>
    </source>
</evidence>
<dbReference type="Proteomes" id="UP000002908">
    <property type="component" value="Segment"/>
</dbReference>
<dbReference type="EMBL" id="HE956708">
    <property type="protein sequence ID" value="CCI88529.1"/>
    <property type="molecule type" value="Genomic_DNA"/>
</dbReference>
<sequence>MGNKEVSYKTKEKFYLRYCGETMSCGSSQISWHSRCIYMAVKAEEDTSIITNRI</sequence>